<name>A0A367LLV5_9HYPO</name>
<feature type="region of interest" description="Disordered" evidence="1">
    <location>
        <begin position="1"/>
        <end position="26"/>
    </location>
</feature>
<sequence length="93" mass="10439">MSSTGPAFLHSHRIRSASGGAKGGLTGQSLMLYKRTQITETRQAYGERKRVESLDAMSYHSHHLALHYRHLLKRQMQKIQSCADSASGVLDWL</sequence>
<comment type="caution">
    <text evidence="2">The sequence shown here is derived from an EMBL/GenBank/DDBJ whole genome shotgun (WGS) entry which is preliminary data.</text>
</comment>
<organism evidence="2 3">
    <name type="scientific">Ophiocordyceps polyrhachis-furcata BCC 54312</name>
    <dbReference type="NCBI Taxonomy" id="1330021"/>
    <lineage>
        <taxon>Eukaryota</taxon>
        <taxon>Fungi</taxon>
        <taxon>Dikarya</taxon>
        <taxon>Ascomycota</taxon>
        <taxon>Pezizomycotina</taxon>
        <taxon>Sordariomycetes</taxon>
        <taxon>Hypocreomycetidae</taxon>
        <taxon>Hypocreales</taxon>
        <taxon>Ophiocordycipitaceae</taxon>
        <taxon>Ophiocordyceps</taxon>
    </lineage>
</organism>
<proteinExistence type="predicted"/>
<keyword evidence="3" id="KW-1185">Reference proteome</keyword>
<dbReference type="Proteomes" id="UP000253664">
    <property type="component" value="Unassembled WGS sequence"/>
</dbReference>
<gene>
    <name evidence="2" type="ORF">L249_6549</name>
</gene>
<evidence type="ECO:0000256" key="1">
    <source>
        <dbReference type="SAM" id="MobiDB-lite"/>
    </source>
</evidence>
<accession>A0A367LLV5</accession>
<dbReference type="EMBL" id="LKCN02000003">
    <property type="protein sequence ID" value="RCI15416.1"/>
    <property type="molecule type" value="Genomic_DNA"/>
</dbReference>
<reference evidence="2 3" key="1">
    <citation type="journal article" date="2015" name="BMC Genomics">
        <title>Insights from the genome of Ophiocordyceps polyrhachis-furcata to pathogenicity and host specificity in insect fungi.</title>
        <authorList>
            <person name="Wichadakul D."/>
            <person name="Kobmoo N."/>
            <person name="Ingsriswang S."/>
            <person name="Tangphatsornruang S."/>
            <person name="Chantasingh D."/>
            <person name="Luangsa-ard J.J."/>
            <person name="Eurwilaichitr L."/>
        </authorList>
    </citation>
    <scope>NUCLEOTIDE SEQUENCE [LARGE SCALE GENOMIC DNA]</scope>
    <source>
        <strain evidence="2 3">BCC 54312</strain>
    </source>
</reference>
<protein>
    <submittedName>
        <fullName evidence="2">Uncharacterized protein</fullName>
    </submittedName>
</protein>
<dbReference type="AlphaFoldDB" id="A0A367LLV5"/>
<evidence type="ECO:0000313" key="2">
    <source>
        <dbReference type="EMBL" id="RCI15416.1"/>
    </source>
</evidence>
<evidence type="ECO:0000313" key="3">
    <source>
        <dbReference type="Proteomes" id="UP000253664"/>
    </source>
</evidence>